<dbReference type="RefSeq" id="WP_010882189.1">
    <property type="nucleotide sequence ID" value="NC_010741.1"/>
</dbReference>
<dbReference type="AlphaFoldDB" id="A0A0H3BLA2"/>
<evidence type="ECO:0000256" key="4">
    <source>
        <dbReference type="ARBA" id="ARBA00022807"/>
    </source>
</evidence>
<dbReference type="GO" id="GO:0006508">
    <property type="term" value="P:proteolysis"/>
    <property type="evidence" value="ECO:0007669"/>
    <property type="project" value="UniProtKB-KW"/>
</dbReference>
<dbReference type="InterPro" id="IPR007422">
    <property type="entry name" value="Peptidase_Prp"/>
</dbReference>
<evidence type="ECO:0000256" key="5">
    <source>
        <dbReference type="ARBA" id="ARBA00044503"/>
    </source>
</evidence>
<evidence type="ECO:0000256" key="3">
    <source>
        <dbReference type="ARBA" id="ARBA00022801"/>
    </source>
</evidence>
<dbReference type="Pfam" id="PF04327">
    <property type="entry name" value="Peptidase_Prp"/>
    <property type="match status" value="1"/>
</dbReference>
<dbReference type="InterPro" id="IPR036764">
    <property type="entry name" value="Peptidase_Prp_sf"/>
</dbReference>
<dbReference type="SUPFAM" id="SSF118010">
    <property type="entry name" value="TM1457-like"/>
    <property type="match status" value="1"/>
</dbReference>
<dbReference type="GeneID" id="93876512"/>
<gene>
    <name evidence="7" type="ordered locus">TPASS_0744</name>
</gene>
<name>A0A0H3BLA2_TREPS</name>
<evidence type="ECO:0000256" key="6">
    <source>
        <dbReference type="ARBA" id="ARBA00044538"/>
    </source>
</evidence>
<dbReference type="GO" id="GO:0008234">
    <property type="term" value="F:cysteine-type peptidase activity"/>
    <property type="evidence" value="ECO:0007669"/>
    <property type="project" value="UniProtKB-KW"/>
</dbReference>
<organism evidence="7 8">
    <name type="scientific">Treponema pallidum subsp. pallidum (strain SS14)</name>
    <dbReference type="NCBI Taxonomy" id="455434"/>
    <lineage>
        <taxon>Bacteria</taxon>
        <taxon>Pseudomonadati</taxon>
        <taxon>Spirochaetota</taxon>
        <taxon>Spirochaetia</taxon>
        <taxon>Spirochaetales</taxon>
        <taxon>Treponemataceae</taxon>
        <taxon>Treponema</taxon>
    </lineage>
</organism>
<dbReference type="GO" id="GO:0042254">
    <property type="term" value="P:ribosome biogenesis"/>
    <property type="evidence" value="ECO:0007669"/>
    <property type="project" value="UniProtKB-KW"/>
</dbReference>
<comment type="similarity">
    <text evidence="5">Belongs to the Prp family.</text>
</comment>
<dbReference type="Gene3D" id="3.30.70.1490">
    <property type="entry name" value="Cysteine protease Prp"/>
    <property type="match status" value="1"/>
</dbReference>
<reference evidence="7 8" key="1">
    <citation type="journal article" date="2008" name="BMC Microbiol.">
        <title>Complete genome sequence of Treponema pallidum ssp. pallidum strain SS14 determined with oligonucleotide arrays.</title>
        <authorList>
            <person name="Matejkova P."/>
            <person name="Strouhal M."/>
            <person name="Smajs D."/>
            <person name="Norris S.J."/>
            <person name="Palzkill T."/>
            <person name="Petrosino J.F."/>
            <person name="Sodergren E."/>
            <person name="Norton J.E."/>
            <person name="Singh J."/>
            <person name="Richmond T.A."/>
            <person name="Molla M.N."/>
            <person name="Albert T.J."/>
            <person name="Weinstock G.M."/>
        </authorList>
    </citation>
    <scope>NUCLEOTIDE SEQUENCE [LARGE SCALE GENOMIC DNA]</scope>
    <source>
        <strain evidence="7 8">SS14</strain>
    </source>
</reference>
<proteinExistence type="inferred from homology"/>
<keyword evidence="2" id="KW-0645">Protease</keyword>
<keyword evidence="1" id="KW-0690">Ribosome biogenesis</keyword>
<protein>
    <recommendedName>
        <fullName evidence="6">Ribosomal processing cysteine protease Prp</fullName>
    </recommendedName>
</protein>
<dbReference type="PATRIC" id="fig|455434.6.peg.734"/>
<dbReference type="KEGG" id="tpp:TPASS_0744"/>
<dbReference type="NCBIfam" id="NF011128">
    <property type="entry name" value="PRK14553.2-1"/>
    <property type="match status" value="1"/>
</dbReference>
<keyword evidence="4" id="KW-0788">Thiol protease</keyword>
<sequence length="108" mass="11391">MLLEVGDRGQFLSAVASGHAARGTRGGDVVCAAVSVLLRTAVLGLERLGPQIEAADRGFLSFRVGGCPDSALALLCFTAEFLERGLRTLMQEYPSSVHLCVRRGVVCA</sequence>
<dbReference type="Proteomes" id="UP000001202">
    <property type="component" value="Chromosome"/>
</dbReference>
<dbReference type="CDD" id="cd16332">
    <property type="entry name" value="Prp-like"/>
    <property type="match status" value="1"/>
</dbReference>
<accession>A0A0H3BLA2</accession>
<evidence type="ECO:0000313" key="8">
    <source>
        <dbReference type="Proteomes" id="UP000001202"/>
    </source>
</evidence>
<keyword evidence="3" id="KW-0378">Hydrolase</keyword>
<evidence type="ECO:0000256" key="1">
    <source>
        <dbReference type="ARBA" id="ARBA00022517"/>
    </source>
</evidence>
<dbReference type="EMBL" id="CP000805">
    <property type="protein sequence ID" value="ACD71162.1"/>
    <property type="molecule type" value="Genomic_DNA"/>
</dbReference>
<evidence type="ECO:0000313" key="7">
    <source>
        <dbReference type="EMBL" id="ACD71162.1"/>
    </source>
</evidence>
<evidence type="ECO:0000256" key="2">
    <source>
        <dbReference type="ARBA" id="ARBA00022670"/>
    </source>
</evidence>